<dbReference type="EMBL" id="CAMXCT010006519">
    <property type="protein sequence ID" value="CAI4015204.1"/>
    <property type="molecule type" value="Genomic_DNA"/>
</dbReference>
<evidence type="ECO:0000313" key="8">
    <source>
        <dbReference type="EMBL" id="CAL4802516.1"/>
    </source>
</evidence>
<feature type="chain" id="PRO_5043271707" evidence="4">
    <location>
        <begin position="32"/>
        <end position="1533"/>
    </location>
</feature>
<feature type="signal peptide" evidence="4">
    <location>
        <begin position="1"/>
        <end position="31"/>
    </location>
</feature>
<evidence type="ECO:0000256" key="1">
    <source>
        <dbReference type="ARBA" id="ARBA00010378"/>
    </source>
</evidence>
<dbReference type="InterPro" id="IPR050773">
    <property type="entry name" value="CbxX/CfxQ_RuBisCO_ESX"/>
</dbReference>
<dbReference type="InterPro" id="IPR003959">
    <property type="entry name" value="ATPase_AAA_core"/>
</dbReference>
<keyword evidence="9" id="KW-1185">Reference proteome</keyword>
<keyword evidence="3" id="KW-0067">ATP-binding</keyword>
<evidence type="ECO:0000313" key="7">
    <source>
        <dbReference type="EMBL" id="CAL1168579.1"/>
    </source>
</evidence>
<dbReference type="InterPro" id="IPR000641">
    <property type="entry name" value="CbxX/CfxQ"/>
</dbReference>
<evidence type="ECO:0000313" key="9">
    <source>
        <dbReference type="Proteomes" id="UP001152797"/>
    </source>
</evidence>
<sequence>MKWMICLTFKGWTPWTLRVCVLMALWSFGKASRSLGKGRTDQEELSQLTPLHKEFNPKATSALCVLCKTKDSCSQRGLTCLECPICQSFMSTITEEAKSSGCPSSCNKQLCAPLKEICGDRCPKLCARDLGKKKKSKKKVWKPAKDLLAELESLVGLGDVKDQMKEIIAQVDFNLQRANLKLPDIGGQSLHMAFLGNPGTGKTVVARIVGELLVAMGAIRSNVTESEDRDLVSEVSRPDLVGEHSGATALKVTKAFDDADGGVLFIDEAYSIVQGDRDSFGREAVDTIIKLMEDRRDRIIVILAGYQKEMSDFVAANPGFKSRIAFSFNFPDYTCPELVKIADRLMKKKNVALTSDGSTCESKNPPDSCPWLKNAIRLQTGCCETTRCGKQENRANGNGRTVRNILEASYRKMSSRVLTSFTPQLLQEYDSRFKPKVIGEGDKEEPSPPLSCTGFDPLRDQGPFTSIKETTKADVRCAFYLLESSDVQLSTTAALDEKLRSVCQATKTPVTVNVNELSADRFKWDDLHQKLYHEEDCKGVQASLTGSSSFLQDTVDVAGCDACTGHYICKMRPSICRGCPKCNEFLAPDGSGEEDSENKCKVCAWVKQRYQNRPRHEIPMSYEDKEVCSAFEKRHPGDSGKWCKYIVGKALRALRSQEPWNCAAVLQLNCPAAIENPNALQVESGMGLAMLRPGSKVDNLMKELQDLVGLDSVKAGISALRDTVEFDMWRRRFLGEHWSLLGQNFHMRFLGNPGTGKTVVARIVGKILVELGVVKKPENPDLEDGFVFREVSRADLVGSYVGHTAPKVQKAVKSAFGGVLFIDEAYSLIQGERDSFGQEAVDTLIKEIEDHRDKVIVILAGYHKEMDTFFKSNPGFQSRVPFRFDFADYSCEELSEMSGMSLKKQNITPTVEAKSWISKMVGEKTGCCSEAQLEGGTCSGATRDNGNGRAVRNILESALRAMSVRAVFSSQSSPVSKKMVTELVDSDVAFVGGELLGETVRSTCKLAGQAVPNLELLTGPRVLALDFDKAMSRAKRSCSKTTRMILEAKPTSSLGSAADIEIKDKELKKVFAELDELIGLASVKRAMREFYATVEFANLRKKAGLQPLKSQSFHMRFLGNPGTGKTVVARIVGKLLVALGAIEKPADTADTNATVFHEVSRSDLVAQYVGQTATKVLDAVKKSLGGVLFLDEAYALIQGSRDTFGQEAVDTLIKEMEDKRAHFIVICAGYEKEMDDFFQSNPGFKSRVPFTFHFEDYTCPELYDIGKLGLNKKELTLPSDLSTYQDALSFSTGCCERLEECTPDRAKGNGRAVRNAIEAAVRAMATRVQGSEASVKTYTELKAEDFAVVTSQAVQQHLSVKCGQSGDLATIREFMLNESLSESYQFYYDFRQKIKSTPDKTQQLAARLTSVLSETNAVNNMRGLDERSAKVGQKCKQQLKEMKKDTMKSLLPLCRSSTLDMLAEKVQTGKSEGEVEAALTYLQAIMGGVEVMSELLQCYGEHKAVTQVRKLCSLKLEQIRAMDFRMPFSLNDK</sequence>
<dbReference type="Gene3D" id="3.40.50.300">
    <property type="entry name" value="P-loop containing nucleotide triphosphate hydrolases"/>
    <property type="match status" value="3"/>
</dbReference>
<evidence type="ECO:0000313" key="6">
    <source>
        <dbReference type="EMBL" id="CAI4015204.1"/>
    </source>
</evidence>
<dbReference type="Pfam" id="PF00004">
    <property type="entry name" value="AAA"/>
    <property type="match status" value="3"/>
</dbReference>
<organism evidence="6">
    <name type="scientific">Cladocopium goreaui</name>
    <dbReference type="NCBI Taxonomy" id="2562237"/>
    <lineage>
        <taxon>Eukaryota</taxon>
        <taxon>Sar</taxon>
        <taxon>Alveolata</taxon>
        <taxon>Dinophyceae</taxon>
        <taxon>Suessiales</taxon>
        <taxon>Symbiodiniaceae</taxon>
        <taxon>Cladocopium</taxon>
    </lineage>
</organism>
<dbReference type="Gene3D" id="1.10.8.60">
    <property type="match status" value="3"/>
</dbReference>
<dbReference type="EMBL" id="CAMXCT030006519">
    <property type="protein sequence ID" value="CAL4802516.1"/>
    <property type="molecule type" value="Genomic_DNA"/>
</dbReference>
<protein>
    <submittedName>
        <fullName evidence="8">Threonine ammonia-lyase</fullName>
    </submittedName>
</protein>
<feature type="domain" description="AAA+ ATPase" evidence="5">
    <location>
        <begin position="188"/>
        <end position="334"/>
    </location>
</feature>
<dbReference type="InterPro" id="IPR041627">
    <property type="entry name" value="AAA_lid_6"/>
</dbReference>
<dbReference type="SMART" id="SM00382">
    <property type="entry name" value="AAA"/>
    <property type="match status" value="3"/>
</dbReference>
<dbReference type="GO" id="GO:0005524">
    <property type="term" value="F:ATP binding"/>
    <property type="evidence" value="ECO:0007669"/>
    <property type="project" value="UniProtKB-KW"/>
</dbReference>
<accession>A0A9P1DRR7</accession>
<dbReference type="Pfam" id="PF17866">
    <property type="entry name" value="AAA_lid_6"/>
    <property type="match status" value="2"/>
</dbReference>
<dbReference type="InterPro" id="IPR003593">
    <property type="entry name" value="AAA+_ATPase"/>
</dbReference>
<evidence type="ECO:0000256" key="2">
    <source>
        <dbReference type="ARBA" id="ARBA00022741"/>
    </source>
</evidence>
<name>A0A9P1DRR7_9DINO</name>
<keyword evidence="4" id="KW-0732">Signal</keyword>
<evidence type="ECO:0000256" key="4">
    <source>
        <dbReference type="SAM" id="SignalP"/>
    </source>
</evidence>
<dbReference type="CDD" id="cd00009">
    <property type="entry name" value="AAA"/>
    <property type="match status" value="3"/>
</dbReference>
<evidence type="ECO:0000259" key="5">
    <source>
        <dbReference type="SMART" id="SM00382"/>
    </source>
</evidence>
<dbReference type="Proteomes" id="UP001152797">
    <property type="component" value="Unassembled WGS sequence"/>
</dbReference>
<reference evidence="6" key="1">
    <citation type="submission" date="2022-10" db="EMBL/GenBank/DDBJ databases">
        <authorList>
            <person name="Chen Y."/>
            <person name="Dougan E. K."/>
            <person name="Chan C."/>
            <person name="Rhodes N."/>
            <person name="Thang M."/>
        </authorList>
    </citation>
    <scope>NUCLEOTIDE SEQUENCE</scope>
</reference>
<keyword evidence="2" id="KW-0547">Nucleotide-binding</keyword>
<feature type="domain" description="AAA+ ATPase" evidence="5">
    <location>
        <begin position="743"/>
        <end position="890"/>
    </location>
</feature>
<comment type="caution">
    <text evidence="6">The sequence shown here is derived from an EMBL/GenBank/DDBJ whole genome shotgun (WGS) entry which is preliminary data.</text>
</comment>
<dbReference type="SUPFAM" id="SSF52540">
    <property type="entry name" value="P-loop containing nucleoside triphosphate hydrolases"/>
    <property type="match status" value="3"/>
</dbReference>
<comment type="similarity">
    <text evidence="1">Belongs to the CbxX/CfxQ family.</text>
</comment>
<dbReference type="OrthoDB" id="407258at2759"/>
<gene>
    <name evidence="6" type="ORF">C1SCF055_LOCUS40049</name>
</gene>
<dbReference type="EMBL" id="CAMXCT020006519">
    <property type="protein sequence ID" value="CAL1168579.1"/>
    <property type="molecule type" value="Genomic_DNA"/>
</dbReference>
<dbReference type="GO" id="GO:0016887">
    <property type="term" value="F:ATP hydrolysis activity"/>
    <property type="evidence" value="ECO:0007669"/>
    <property type="project" value="InterPro"/>
</dbReference>
<evidence type="ECO:0000256" key="3">
    <source>
        <dbReference type="ARBA" id="ARBA00022840"/>
    </source>
</evidence>
<dbReference type="PANTHER" id="PTHR43392:SF2">
    <property type="entry name" value="AAA-TYPE ATPASE FAMILY PROTEIN _ ANKYRIN REPEAT FAMILY PROTEIN"/>
    <property type="match status" value="1"/>
</dbReference>
<dbReference type="PRINTS" id="PR00819">
    <property type="entry name" value="CBXCFQXSUPER"/>
</dbReference>
<dbReference type="PANTHER" id="PTHR43392">
    <property type="entry name" value="AAA-TYPE ATPASE FAMILY PROTEIN / ANKYRIN REPEAT FAMILY PROTEIN"/>
    <property type="match status" value="1"/>
</dbReference>
<feature type="domain" description="AAA+ ATPase" evidence="5">
    <location>
        <begin position="1111"/>
        <end position="1258"/>
    </location>
</feature>
<proteinExistence type="inferred from homology"/>
<dbReference type="FunFam" id="3.40.50.300:FF:000216">
    <property type="entry name" value="Type VII secretion ATPase EccA"/>
    <property type="match status" value="3"/>
</dbReference>
<dbReference type="InterPro" id="IPR027417">
    <property type="entry name" value="P-loop_NTPase"/>
</dbReference>
<reference evidence="7" key="2">
    <citation type="submission" date="2024-04" db="EMBL/GenBank/DDBJ databases">
        <authorList>
            <person name="Chen Y."/>
            <person name="Shah S."/>
            <person name="Dougan E. K."/>
            <person name="Thang M."/>
            <person name="Chan C."/>
        </authorList>
    </citation>
    <scope>NUCLEOTIDE SEQUENCE [LARGE SCALE GENOMIC DNA]</scope>
</reference>